<organism evidence="2 3">
    <name type="scientific">Linnemannia schmuckeri</name>
    <dbReference type="NCBI Taxonomy" id="64567"/>
    <lineage>
        <taxon>Eukaryota</taxon>
        <taxon>Fungi</taxon>
        <taxon>Fungi incertae sedis</taxon>
        <taxon>Mucoromycota</taxon>
        <taxon>Mortierellomycotina</taxon>
        <taxon>Mortierellomycetes</taxon>
        <taxon>Mortierellales</taxon>
        <taxon>Mortierellaceae</taxon>
        <taxon>Linnemannia</taxon>
    </lineage>
</organism>
<feature type="domain" description="Dynamin stalk" evidence="1">
    <location>
        <begin position="7"/>
        <end position="269"/>
    </location>
</feature>
<gene>
    <name evidence="2" type="ORF">BG015_005551</name>
</gene>
<evidence type="ECO:0000313" key="2">
    <source>
        <dbReference type="EMBL" id="KAF9122454.1"/>
    </source>
</evidence>
<dbReference type="InterPro" id="IPR000375">
    <property type="entry name" value="Dynamin_stalk"/>
</dbReference>
<dbReference type="Proteomes" id="UP000748756">
    <property type="component" value="Unassembled WGS sequence"/>
</dbReference>
<dbReference type="Pfam" id="PF01031">
    <property type="entry name" value="Dynamin_M"/>
    <property type="match status" value="1"/>
</dbReference>
<reference evidence="2" key="1">
    <citation type="journal article" date="2020" name="Fungal Divers.">
        <title>Resolving the Mortierellaceae phylogeny through synthesis of multi-gene phylogenetics and phylogenomics.</title>
        <authorList>
            <person name="Vandepol N."/>
            <person name="Liber J."/>
            <person name="Desiro A."/>
            <person name="Na H."/>
            <person name="Kennedy M."/>
            <person name="Barry K."/>
            <person name="Grigoriev I.V."/>
            <person name="Miller A.N."/>
            <person name="O'Donnell K."/>
            <person name="Stajich J.E."/>
            <person name="Bonito G."/>
        </authorList>
    </citation>
    <scope>NUCLEOTIDE SEQUENCE</scope>
    <source>
        <strain evidence="2">NRRL 6426</strain>
    </source>
</reference>
<protein>
    <recommendedName>
        <fullName evidence="1">Dynamin stalk domain-containing protein</fullName>
    </recommendedName>
</protein>
<accession>A0A9P5UWN7</accession>
<dbReference type="Gene3D" id="1.20.120.1240">
    <property type="entry name" value="Dynamin, middle domain"/>
    <property type="match status" value="1"/>
</dbReference>
<evidence type="ECO:0000313" key="3">
    <source>
        <dbReference type="Proteomes" id="UP000748756"/>
    </source>
</evidence>
<dbReference type="AlphaFoldDB" id="A0A9P5UWN7"/>
<name>A0A9P5UWN7_9FUNG</name>
<dbReference type="Gene3D" id="3.40.50.300">
    <property type="entry name" value="P-loop containing nucleotide triphosphate hydrolases"/>
    <property type="match status" value="1"/>
</dbReference>
<dbReference type="OrthoDB" id="5061070at2759"/>
<comment type="caution">
    <text evidence="2">The sequence shown here is derived from an EMBL/GenBank/DDBJ whole genome shotgun (WGS) entry which is preliminary data.</text>
</comment>
<proteinExistence type="predicted"/>
<dbReference type="EMBL" id="JAAAUQ010002575">
    <property type="protein sequence ID" value="KAF9122454.1"/>
    <property type="molecule type" value="Genomic_DNA"/>
</dbReference>
<sequence>MGTWSRNLTWEAARQEEQRFFESYLWNAVPTDRKGRDAVKKFLGNVLFEHISRELSILKREVDATIDTFKKDLAVLGTPIASTTVARGKLHEAAMRLQPQLIAFLNADYDHAYLAAHKDKPIPTSGEDVYFIRSSLLGLYKKYCSDMSSKVAGFHPSEIEGLVARYEGNNLSGLVDYLTFKSIVNGHFLNNWRVITKTHVEAMHSHLYDALSHFIAYKANSTARDVFTHVFGRFSRLQGIEVKKTIESIIDGEAYPLTLSRHYSEAIHKARSKNNRLPALPRDPSVTDLSNSAGLLMTDWDDVLAADEMIPCLRAYLKTARERIFDKVLMETIEHHMVKGMWGS</sequence>
<dbReference type="InterPro" id="IPR027417">
    <property type="entry name" value="P-loop_NTPase"/>
</dbReference>
<evidence type="ECO:0000259" key="1">
    <source>
        <dbReference type="Pfam" id="PF01031"/>
    </source>
</evidence>
<keyword evidence="3" id="KW-1185">Reference proteome</keyword>